<evidence type="ECO:0000256" key="1">
    <source>
        <dbReference type="ARBA" id="ARBA00022747"/>
    </source>
</evidence>
<evidence type="ECO:0000256" key="3">
    <source>
        <dbReference type="SAM" id="Coils"/>
    </source>
</evidence>
<keyword evidence="3" id="KW-0175">Coiled coil</keyword>
<sequence>MVGDFEFSVPTVPEQRRILAFIERELALVAERHEAHERKKAVLAEAKQALREAIAFGRLRPGDARSPSEELWHGLVPSHWKTERLGNLFREAAELGRADLPVLSVSIHSGISDREMDDEPGSRKVSRSEDRSIYKRVEPLDLV</sequence>
<dbReference type="SUPFAM" id="SSF116734">
    <property type="entry name" value="DNA methylase specificity domain"/>
    <property type="match status" value="1"/>
</dbReference>
<evidence type="ECO:0000256" key="2">
    <source>
        <dbReference type="ARBA" id="ARBA00023125"/>
    </source>
</evidence>
<dbReference type="Gene3D" id="1.10.287.1120">
    <property type="entry name" value="Bipartite methylase S protein"/>
    <property type="match status" value="1"/>
</dbReference>
<proteinExistence type="predicted"/>
<dbReference type="GO" id="GO:0009307">
    <property type="term" value="P:DNA restriction-modification system"/>
    <property type="evidence" value="ECO:0007669"/>
    <property type="project" value="UniProtKB-KW"/>
</dbReference>
<accession>A0A4R0WVY6</accession>
<dbReference type="GO" id="GO:0003677">
    <property type="term" value="F:DNA binding"/>
    <property type="evidence" value="ECO:0007669"/>
    <property type="project" value="UniProtKB-KW"/>
</dbReference>
<dbReference type="EMBL" id="MWML01001019">
    <property type="protein sequence ID" value="TCG00252.1"/>
    <property type="molecule type" value="Genomic_DNA"/>
</dbReference>
<reference evidence="4 5" key="1">
    <citation type="submission" date="2017-02" db="EMBL/GenBank/DDBJ databases">
        <title>Paraburkholderia sophoroidis sp. nov. and Paraburkholderia steynii sp. nov. rhizobial symbionts of the fynbos legume Hypocalyptus sophoroides.</title>
        <authorList>
            <person name="Steenkamp E.T."/>
            <person name="Beukes C.W."/>
            <person name="Van Zyl E."/>
            <person name="Avontuur J."/>
            <person name="Chan W.Y."/>
            <person name="Hassen A."/>
            <person name="Palmer M."/>
            <person name="Mthombeni L."/>
            <person name="Phalane F."/>
            <person name="Sereme K."/>
            <person name="Venter S.N."/>
        </authorList>
    </citation>
    <scope>NUCLEOTIDE SEQUENCE [LARGE SCALE GENOMIC DNA]</scope>
    <source>
        <strain evidence="4 5">HC1.1ba</strain>
    </source>
</reference>
<evidence type="ECO:0000313" key="4">
    <source>
        <dbReference type="EMBL" id="TCG00252.1"/>
    </source>
</evidence>
<evidence type="ECO:0000313" key="5">
    <source>
        <dbReference type="Proteomes" id="UP000294200"/>
    </source>
</evidence>
<dbReference type="Proteomes" id="UP000294200">
    <property type="component" value="Unassembled WGS sequence"/>
</dbReference>
<dbReference type="Gene3D" id="3.90.220.20">
    <property type="entry name" value="DNA methylase specificity domains"/>
    <property type="match status" value="1"/>
</dbReference>
<feature type="non-terminal residue" evidence="4">
    <location>
        <position position="143"/>
    </location>
</feature>
<keyword evidence="2" id="KW-0238">DNA-binding</keyword>
<keyword evidence="5" id="KW-1185">Reference proteome</keyword>
<protein>
    <recommendedName>
        <fullName evidence="6">Type I restriction modification DNA specificity domain-containing protein</fullName>
    </recommendedName>
</protein>
<comment type="caution">
    <text evidence="4">The sequence shown here is derived from an EMBL/GenBank/DDBJ whole genome shotgun (WGS) entry which is preliminary data.</text>
</comment>
<dbReference type="AlphaFoldDB" id="A0A4R0WVY6"/>
<organism evidence="4 5">
    <name type="scientific">Paraburkholderia steynii</name>
    <dbReference type="NCBI Taxonomy" id="1245441"/>
    <lineage>
        <taxon>Bacteria</taxon>
        <taxon>Pseudomonadati</taxon>
        <taxon>Pseudomonadota</taxon>
        <taxon>Betaproteobacteria</taxon>
        <taxon>Burkholderiales</taxon>
        <taxon>Burkholderiaceae</taxon>
        <taxon>Paraburkholderia</taxon>
    </lineage>
</organism>
<name>A0A4R0WVY6_9BURK</name>
<feature type="coiled-coil region" evidence="3">
    <location>
        <begin position="19"/>
        <end position="53"/>
    </location>
</feature>
<keyword evidence="1" id="KW-0680">Restriction system</keyword>
<evidence type="ECO:0008006" key="6">
    <source>
        <dbReference type="Google" id="ProtNLM"/>
    </source>
</evidence>
<dbReference type="InterPro" id="IPR044946">
    <property type="entry name" value="Restrct_endonuc_typeI_TRD_sf"/>
</dbReference>
<gene>
    <name evidence="4" type="ORF">BZM27_54735</name>
</gene>